<dbReference type="Pfam" id="PF13279">
    <property type="entry name" value="4HBT_2"/>
    <property type="match status" value="1"/>
</dbReference>
<evidence type="ECO:0000313" key="3">
    <source>
        <dbReference type="EMBL" id="SFG53157.1"/>
    </source>
</evidence>
<evidence type="ECO:0000313" key="4">
    <source>
        <dbReference type="Proteomes" id="UP000198752"/>
    </source>
</evidence>
<dbReference type="RefSeq" id="WP_093672483.1">
    <property type="nucleotide sequence ID" value="NZ_FOOY01000012.1"/>
</dbReference>
<dbReference type="InterPro" id="IPR029069">
    <property type="entry name" value="HotDog_dom_sf"/>
</dbReference>
<dbReference type="PANTHER" id="PTHR31793">
    <property type="entry name" value="4-HYDROXYBENZOYL-COA THIOESTERASE FAMILY MEMBER"/>
    <property type="match status" value="1"/>
</dbReference>
<name>A0A1I2SQD0_9BACL</name>
<dbReference type="SUPFAM" id="SSF54637">
    <property type="entry name" value="Thioesterase/thiol ester dehydrase-isomerase"/>
    <property type="match status" value="1"/>
</dbReference>
<dbReference type="PANTHER" id="PTHR31793:SF27">
    <property type="entry name" value="NOVEL THIOESTERASE SUPERFAMILY DOMAIN AND SAPOSIN A-TYPE DOMAIN CONTAINING PROTEIN (0610012H03RIK)"/>
    <property type="match status" value="1"/>
</dbReference>
<accession>A0A1I2SQD0</accession>
<dbReference type="STRING" id="269670.SAMN02982927_01975"/>
<dbReference type="InterPro" id="IPR050563">
    <property type="entry name" value="4-hydroxybenzoyl-CoA_TE"/>
</dbReference>
<protein>
    <submittedName>
        <fullName evidence="3">Acyl-CoA thioester hydrolase</fullName>
    </submittedName>
</protein>
<comment type="similarity">
    <text evidence="1">Belongs to the 4-hydroxybenzoyl-CoA thioesterase family.</text>
</comment>
<evidence type="ECO:0000256" key="1">
    <source>
        <dbReference type="ARBA" id="ARBA00005953"/>
    </source>
</evidence>
<dbReference type="AlphaFoldDB" id="A0A1I2SQD0"/>
<keyword evidence="4" id="KW-1185">Reference proteome</keyword>
<dbReference type="Proteomes" id="UP000198752">
    <property type="component" value="Unassembled WGS sequence"/>
</dbReference>
<dbReference type="EMBL" id="FOOY01000012">
    <property type="protein sequence ID" value="SFG53157.1"/>
    <property type="molecule type" value="Genomic_DNA"/>
</dbReference>
<keyword evidence="2 3" id="KW-0378">Hydrolase</keyword>
<proteinExistence type="inferred from homology"/>
<dbReference type="CDD" id="cd00586">
    <property type="entry name" value="4HBT"/>
    <property type="match status" value="1"/>
</dbReference>
<dbReference type="GO" id="GO:0047617">
    <property type="term" value="F:fatty acyl-CoA hydrolase activity"/>
    <property type="evidence" value="ECO:0007669"/>
    <property type="project" value="TreeGrafter"/>
</dbReference>
<gene>
    <name evidence="3" type="ORF">SAMN02982927_01975</name>
</gene>
<dbReference type="Gene3D" id="3.10.129.10">
    <property type="entry name" value="Hotdog Thioesterase"/>
    <property type="match status" value="1"/>
</dbReference>
<evidence type="ECO:0000256" key="2">
    <source>
        <dbReference type="ARBA" id="ARBA00022801"/>
    </source>
</evidence>
<reference evidence="4" key="1">
    <citation type="submission" date="2016-10" db="EMBL/GenBank/DDBJ databases">
        <authorList>
            <person name="Varghese N."/>
            <person name="Submissions S."/>
        </authorList>
    </citation>
    <scope>NUCLEOTIDE SEQUENCE [LARGE SCALE GENOMIC DNA]</scope>
    <source>
        <strain evidence="4">ATCC 700379</strain>
    </source>
</reference>
<organism evidence="3 4">
    <name type="scientific">Sporolactobacillus nakayamae</name>
    <dbReference type="NCBI Taxonomy" id="269670"/>
    <lineage>
        <taxon>Bacteria</taxon>
        <taxon>Bacillati</taxon>
        <taxon>Bacillota</taxon>
        <taxon>Bacilli</taxon>
        <taxon>Bacillales</taxon>
        <taxon>Sporolactobacillaceae</taxon>
        <taxon>Sporolactobacillus</taxon>
    </lineage>
</organism>
<sequence>MIKTKIPVRFNDCDAMGHVNNAVYYTYFEEGKREIFRWFTPTMDLNDWRVIVASTHCDYIQEINYDEELTIYTWISTISRSSFDVEHAISGTNGIWHARGRVTLIGYDYKEKKVMPLTEAIKGILKQHQDVPEGVPALRQIRIAEKSED</sequence>
<dbReference type="OrthoDB" id="9799036at2"/>